<accession>A0ABV7F5C9</accession>
<keyword evidence="2" id="KW-0378">Hydrolase</keyword>
<evidence type="ECO:0000313" key="3">
    <source>
        <dbReference type="Proteomes" id="UP001595530"/>
    </source>
</evidence>
<dbReference type="RefSeq" id="WP_390323964.1">
    <property type="nucleotide sequence ID" value="NZ_JBHRTP010000051.1"/>
</dbReference>
<dbReference type="Pfam" id="PF12697">
    <property type="entry name" value="Abhydrolase_6"/>
    <property type="match status" value="1"/>
</dbReference>
<dbReference type="GO" id="GO:0016787">
    <property type="term" value="F:hydrolase activity"/>
    <property type="evidence" value="ECO:0007669"/>
    <property type="project" value="UniProtKB-KW"/>
</dbReference>
<dbReference type="PANTHER" id="PTHR43798:SF33">
    <property type="entry name" value="HYDROLASE, PUTATIVE (AFU_ORTHOLOGUE AFUA_2G14860)-RELATED"/>
    <property type="match status" value="1"/>
</dbReference>
<dbReference type="EMBL" id="JBHRTP010000051">
    <property type="protein sequence ID" value="MFC3109394.1"/>
    <property type="molecule type" value="Genomic_DNA"/>
</dbReference>
<reference evidence="3" key="1">
    <citation type="journal article" date="2019" name="Int. J. Syst. Evol. Microbiol.">
        <title>The Global Catalogue of Microorganisms (GCM) 10K type strain sequencing project: providing services to taxonomists for standard genome sequencing and annotation.</title>
        <authorList>
            <consortium name="The Broad Institute Genomics Platform"/>
            <consortium name="The Broad Institute Genome Sequencing Center for Infectious Disease"/>
            <person name="Wu L."/>
            <person name="Ma J."/>
        </authorList>
    </citation>
    <scope>NUCLEOTIDE SEQUENCE [LARGE SCALE GENOMIC DNA]</scope>
    <source>
        <strain evidence="3">KCTC 42986</strain>
    </source>
</reference>
<comment type="caution">
    <text evidence="2">The sequence shown here is derived from an EMBL/GenBank/DDBJ whole genome shotgun (WGS) entry which is preliminary data.</text>
</comment>
<name>A0ABV7F5C9_9BURK</name>
<evidence type="ECO:0000313" key="2">
    <source>
        <dbReference type="EMBL" id="MFC3109394.1"/>
    </source>
</evidence>
<organism evidence="2 3">
    <name type="scientific">Undibacterium arcticum</name>
    <dbReference type="NCBI Taxonomy" id="1762892"/>
    <lineage>
        <taxon>Bacteria</taxon>
        <taxon>Pseudomonadati</taxon>
        <taxon>Pseudomonadota</taxon>
        <taxon>Betaproteobacteria</taxon>
        <taxon>Burkholderiales</taxon>
        <taxon>Oxalobacteraceae</taxon>
        <taxon>Undibacterium</taxon>
    </lineage>
</organism>
<keyword evidence="3" id="KW-1185">Reference proteome</keyword>
<feature type="domain" description="AB hydrolase-1" evidence="1">
    <location>
        <begin position="31"/>
        <end position="263"/>
    </location>
</feature>
<dbReference type="PANTHER" id="PTHR43798">
    <property type="entry name" value="MONOACYLGLYCEROL LIPASE"/>
    <property type="match status" value="1"/>
</dbReference>
<dbReference type="SUPFAM" id="SSF53474">
    <property type="entry name" value="alpha/beta-Hydrolases"/>
    <property type="match status" value="1"/>
</dbReference>
<dbReference type="InterPro" id="IPR050266">
    <property type="entry name" value="AB_hydrolase_sf"/>
</dbReference>
<evidence type="ECO:0000259" key="1">
    <source>
        <dbReference type="Pfam" id="PF12697"/>
    </source>
</evidence>
<dbReference type="InterPro" id="IPR029058">
    <property type="entry name" value="AB_hydrolase_fold"/>
</dbReference>
<dbReference type="Gene3D" id="3.40.50.1820">
    <property type="entry name" value="alpha/beta hydrolase"/>
    <property type="match status" value="1"/>
</dbReference>
<dbReference type="InterPro" id="IPR000073">
    <property type="entry name" value="AB_hydrolase_1"/>
</dbReference>
<sequence length="267" mass="27995">MSLLDERFPERRIAVDGGVVSYRTCGTGPAIVLLHGIGSGAASWLPCALRMAHEAQVIAWNAPGYGSSSPLANALPRAADYAARLHQLLTTLDIKRCVLVGHSLGAIMASAYTAAHGESVSKLVLLSPAQGYGSAARRAQGQQVAQDRLAALENMGVSGMAEHRSGRMLSPQASDAARAWVRWNMQQLDPAGYTQAVHMLCGDAIQNYAPVGVTGAVYCGGADAITTPQDSRALATQFALPFALIDEAGHACYVEQPDAVAAAIRQD</sequence>
<dbReference type="PRINTS" id="PR00111">
    <property type="entry name" value="ABHYDROLASE"/>
</dbReference>
<protein>
    <submittedName>
        <fullName evidence="2">Alpha/beta fold hydrolase</fullName>
    </submittedName>
</protein>
<dbReference type="Proteomes" id="UP001595530">
    <property type="component" value="Unassembled WGS sequence"/>
</dbReference>
<proteinExistence type="predicted"/>
<gene>
    <name evidence="2" type="ORF">ACFOFO_15735</name>
</gene>